<dbReference type="PRINTS" id="PR00723">
    <property type="entry name" value="SUBTILISIN"/>
</dbReference>
<accession>D4S364</accession>
<keyword evidence="4" id="KW-0720">Serine protease</keyword>
<dbReference type="STRING" id="45851.BHV86_03885"/>
<dbReference type="HOGENOM" id="CLU_522431_0_0_9"/>
<dbReference type="InterPro" id="IPR023828">
    <property type="entry name" value="Peptidase_S8_Ser-AS"/>
</dbReference>
<dbReference type="RefSeq" id="WP_005604785.1">
    <property type="nucleotide sequence ID" value="NZ_GG663526.1"/>
</dbReference>
<dbReference type="PANTHER" id="PTHR43806">
    <property type="entry name" value="PEPTIDASE S8"/>
    <property type="match status" value="1"/>
</dbReference>
<sequence length="521" mass="56931">MDMSNISEQEIAYVELDASVFVAENYSVDANVITPFAVKQNSDFNIDATLDKAQIEVKYEEYRQIRIDEICDEVADINQSFLQKYNIQAESVSLSLPDINLVYLTAEEIENISKDNSVERIDIVDIYETYSCGYSLSSADSCIRSNTSRNNGYDGTGVKIGVVEHGWANRNLIGSKLTNVGGPTTGTDDHATFVAGEIHTLVPGANIYLIKSASNTTVADLDALERLMTVNKVQVINMSLGFNSYGQYNDASRRLDRLVRQNKVTVVVAAGNNNTYVSGYGVANNVITVGSVNHRGYTTASSSTYTFSSFSDYAEASGVINKPDVCAPGENLNLYGYTGWSGTSMATPLITGIVAQMIDRNSGMSDKPQILKAAVMASCYFNARTGFTNNISNKEGAGVVDANFTYRVAQNGRRWHFDFTPSSASSQTHSIYADYTSKAFRISIAWEGEIVNNTNKVTDYDLYIYKGNTLVASSTGVRNNEVIIIPASKIAQYGAGYYTAKIVRYGTAKTSSDRVGLAWEQ</sequence>
<dbReference type="GO" id="GO:0006508">
    <property type="term" value="P:proteolysis"/>
    <property type="evidence" value="ECO:0007669"/>
    <property type="project" value="UniProtKB-KW"/>
</dbReference>
<feature type="domain" description="Peptidase S8/S53" evidence="6">
    <location>
        <begin position="185"/>
        <end position="398"/>
    </location>
</feature>
<keyword evidence="2" id="KW-0645">Protease</keyword>
<evidence type="ECO:0000256" key="4">
    <source>
        <dbReference type="ARBA" id="ARBA00022825"/>
    </source>
</evidence>
<evidence type="ECO:0000313" key="7">
    <source>
        <dbReference type="EMBL" id="EFF67345.1"/>
    </source>
</evidence>
<dbReference type="EC" id="3.4.21.-" evidence="7"/>
<protein>
    <submittedName>
        <fullName evidence="7">Peptidase, S8/S53 family</fullName>
        <ecNumber evidence="7">3.4.21.-</ecNumber>
    </submittedName>
</protein>
<comment type="caution">
    <text evidence="5">Lacks conserved residue(s) required for the propagation of feature annotation.</text>
</comment>
<comment type="caution">
    <text evidence="7">The sequence shown here is derived from an EMBL/GenBank/DDBJ whole genome shotgun (WGS) entry which is preliminary data.</text>
</comment>
<dbReference type="Proteomes" id="UP000006238">
    <property type="component" value="Unassembled WGS sequence"/>
</dbReference>
<evidence type="ECO:0000256" key="3">
    <source>
        <dbReference type="ARBA" id="ARBA00022801"/>
    </source>
</evidence>
<dbReference type="SUPFAM" id="SSF52743">
    <property type="entry name" value="Subtilisin-like"/>
    <property type="match status" value="1"/>
</dbReference>
<evidence type="ECO:0000256" key="2">
    <source>
        <dbReference type="ARBA" id="ARBA00022670"/>
    </source>
</evidence>
<evidence type="ECO:0000313" key="8">
    <source>
        <dbReference type="Proteomes" id="UP000006238"/>
    </source>
</evidence>
<evidence type="ECO:0000256" key="1">
    <source>
        <dbReference type="ARBA" id="ARBA00011073"/>
    </source>
</evidence>
<dbReference type="InterPro" id="IPR036852">
    <property type="entry name" value="Peptidase_S8/S53_dom_sf"/>
</dbReference>
<dbReference type="PROSITE" id="PS00138">
    <property type="entry name" value="SUBTILASE_SER"/>
    <property type="match status" value="1"/>
</dbReference>
<dbReference type="GeneID" id="98919073"/>
<evidence type="ECO:0000256" key="5">
    <source>
        <dbReference type="PROSITE-ProRule" id="PRU01240"/>
    </source>
</evidence>
<evidence type="ECO:0000259" key="6">
    <source>
        <dbReference type="Pfam" id="PF00082"/>
    </source>
</evidence>
<keyword evidence="8" id="KW-1185">Reference proteome</keyword>
<dbReference type="InterPro" id="IPR015500">
    <property type="entry name" value="Peptidase_S8_subtilisin-rel"/>
</dbReference>
<dbReference type="PROSITE" id="PS51892">
    <property type="entry name" value="SUBTILASE"/>
    <property type="match status" value="1"/>
</dbReference>
<reference evidence="7 8" key="1">
    <citation type="submission" date="2010-02" db="EMBL/GenBank/DDBJ databases">
        <authorList>
            <person name="Weinstock G."/>
            <person name="Sodergren E."/>
            <person name="Clifton S."/>
            <person name="Fulton L."/>
            <person name="Fulton B."/>
            <person name="Courtney L."/>
            <person name="Fronick C."/>
            <person name="Harrison M."/>
            <person name="Strong C."/>
            <person name="Farmer C."/>
            <person name="Delahaunty K."/>
            <person name="Markovic C."/>
            <person name="Hall O."/>
            <person name="Minx P."/>
            <person name="Tomlinson C."/>
            <person name="Mitreva M."/>
            <person name="Nelson J."/>
            <person name="Hou S."/>
            <person name="Wollam A."/>
            <person name="Pepin K.H."/>
            <person name="Johnson M."/>
            <person name="Bhonagiri V."/>
            <person name="Zhang X."/>
            <person name="Suruliraj S."/>
            <person name="Warren W."/>
            <person name="Chinwalla A."/>
            <person name="Mardis E.R."/>
            <person name="Wilson R.K."/>
        </authorList>
    </citation>
    <scope>NUCLEOTIDE SEQUENCE [LARGE SCALE GENOMIC DNA]</scope>
    <source>
        <strain evidence="7 8">DSM 2876</strain>
    </source>
</reference>
<dbReference type="GO" id="GO:0004252">
    <property type="term" value="F:serine-type endopeptidase activity"/>
    <property type="evidence" value="ECO:0007669"/>
    <property type="project" value="InterPro"/>
</dbReference>
<dbReference type="AlphaFoldDB" id="D4S364"/>
<dbReference type="InterPro" id="IPR050131">
    <property type="entry name" value="Peptidase_S8_subtilisin-like"/>
</dbReference>
<dbReference type="InterPro" id="IPR000209">
    <property type="entry name" value="Peptidase_S8/S53_dom"/>
</dbReference>
<gene>
    <name evidence="7" type="ORF">BUTYVIB_02550</name>
</gene>
<dbReference type="Gene3D" id="3.40.50.200">
    <property type="entry name" value="Peptidase S8/S53 domain"/>
    <property type="match status" value="1"/>
</dbReference>
<keyword evidence="3 7" id="KW-0378">Hydrolase</keyword>
<comment type="similarity">
    <text evidence="1 5">Belongs to the peptidase S8 family.</text>
</comment>
<dbReference type="Pfam" id="PF00082">
    <property type="entry name" value="Peptidase_S8"/>
    <property type="match status" value="1"/>
</dbReference>
<organism evidence="7 8">
    <name type="scientific">Eshraghiella crossota DSM 2876</name>
    <dbReference type="NCBI Taxonomy" id="511680"/>
    <lineage>
        <taxon>Bacteria</taxon>
        <taxon>Bacillati</taxon>
        <taxon>Bacillota</taxon>
        <taxon>Clostridia</taxon>
        <taxon>Lachnospirales</taxon>
        <taxon>Lachnospiraceae</taxon>
        <taxon>Eshraghiella</taxon>
    </lineage>
</organism>
<proteinExistence type="inferred from homology"/>
<dbReference type="eggNOG" id="COG1404">
    <property type="taxonomic scope" value="Bacteria"/>
</dbReference>
<dbReference type="PANTHER" id="PTHR43806:SF11">
    <property type="entry name" value="CEREVISIN-RELATED"/>
    <property type="match status" value="1"/>
</dbReference>
<name>D4S364_9FIRM</name>
<dbReference type="EMBL" id="ABWN01000043">
    <property type="protein sequence ID" value="EFF67345.1"/>
    <property type="molecule type" value="Genomic_DNA"/>
</dbReference>